<dbReference type="Proteomes" id="UP000009046">
    <property type="component" value="Unassembled WGS sequence"/>
</dbReference>
<sequence>MLLTTSITVVIQTSAGIRLENLNLIHLLQVLGYSKRSSVCDVCSLKLFILMLEKGLPDSKTCLLNQKLQLLNCCISRRIQRDKQASDNTGEESESEGDDEFFDCDADVDEDDFKNRKVKEASSDKPIGRLTKHDSVPKTEDQLEEDTQVLLKLGNNALGSELRARLLSAYLLSDMEAFKAANPGAVLADFIRWCSPRDWIEDESGELDEYGQKKGHLSSRMEIPGNTWIEVWEVARPVPAKWQKRLFNDTREAEKVLDYLERKTPSEFIQLLLPIMIVCELINDISCAETLMVHLKSLKRKFSFTEEETNPDVLKFIIDLLMNGEAEVPGGPKSQIGLKICSFFSEAQKAEQLFLEPGSPLTNEKMNVMSPFPSPNIKEMILRLSTVNGPQRLHAILKQNECRICGVFTKNLYYNNNNNNSC</sequence>
<dbReference type="Pfam" id="PF13890">
    <property type="entry name" value="Rab3-GTPase_cat"/>
    <property type="match status" value="1"/>
</dbReference>
<feature type="compositionally biased region" description="Acidic residues" evidence="6">
    <location>
        <begin position="89"/>
        <end position="103"/>
    </location>
</feature>
<evidence type="ECO:0000313" key="9">
    <source>
        <dbReference type="EnsemblMetazoa" id="PHUM375300-PA"/>
    </source>
</evidence>
<dbReference type="PANTHER" id="PTHR21422:SF9">
    <property type="entry name" value="RAB3 GTPASE-ACTIVATING PROTEIN CATALYTIC SUBUNIT"/>
    <property type="match status" value="1"/>
</dbReference>
<feature type="domain" description="Rab3GAP catalytic subunit conserved" evidence="7">
    <location>
        <begin position="133"/>
        <end position="261"/>
    </location>
</feature>
<organism>
    <name type="scientific">Pediculus humanus subsp. corporis</name>
    <name type="common">Body louse</name>
    <dbReference type="NCBI Taxonomy" id="121224"/>
    <lineage>
        <taxon>Eukaryota</taxon>
        <taxon>Metazoa</taxon>
        <taxon>Ecdysozoa</taxon>
        <taxon>Arthropoda</taxon>
        <taxon>Hexapoda</taxon>
        <taxon>Insecta</taxon>
        <taxon>Pterygota</taxon>
        <taxon>Neoptera</taxon>
        <taxon>Paraneoptera</taxon>
        <taxon>Psocodea</taxon>
        <taxon>Troctomorpha</taxon>
        <taxon>Phthiraptera</taxon>
        <taxon>Anoplura</taxon>
        <taxon>Pediculidae</taxon>
        <taxon>Pediculus</taxon>
    </lineage>
</organism>
<dbReference type="OMA" id="CCISRRI"/>
<gene>
    <name evidence="9" type="primary">8240209</name>
    <name evidence="8" type="ORF">Phum_PHUM375300</name>
</gene>
<dbReference type="HOGENOM" id="CLU_012561_0_1_1"/>
<dbReference type="CTD" id="8240209"/>
<keyword evidence="4" id="KW-0343">GTPase activation</keyword>
<keyword evidence="5" id="KW-0963">Cytoplasm</keyword>
<evidence type="ECO:0000256" key="6">
    <source>
        <dbReference type="SAM" id="MobiDB-lite"/>
    </source>
</evidence>
<feature type="region of interest" description="Disordered" evidence="6">
    <location>
        <begin position="84"/>
        <end position="103"/>
    </location>
</feature>
<evidence type="ECO:0000313" key="10">
    <source>
        <dbReference type="Proteomes" id="UP000009046"/>
    </source>
</evidence>
<name>E0VQA5_PEDHC</name>
<dbReference type="GO" id="GO:0005737">
    <property type="term" value="C:cytoplasm"/>
    <property type="evidence" value="ECO:0007669"/>
    <property type="project" value="UniProtKB-SubCell"/>
</dbReference>
<dbReference type="KEGG" id="phu:Phum_PHUM375300"/>
<dbReference type="GeneID" id="8240209"/>
<dbReference type="AlphaFoldDB" id="E0VQA5"/>
<reference evidence="8" key="1">
    <citation type="submission" date="2007-04" db="EMBL/GenBank/DDBJ databases">
        <title>Annotation of Pediculus humanus corporis strain USDA.</title>
        <authorList>
            <person name="Kirkness E."/>
            <person name="Hannick L."/>
            <person name="Hass B."/>
            <person name="Bruggner R."/>
            <person name="Lawson D."/>
            <person name="Bidwell S."/>
            <person name="Joardar V."/>
            <person name="Caler E."/>
            <person name="Walenz B."/>
            <person name="Inman J."/>
            <person name="Schobel S."/>
            <person name="Galinsky K."/>
            <person name="Amedeo P."/>
            <person name="Strausberg R."/>
        </authorList>
    </citation>
    <scope>NUCLEOTIDE SEQUENCE</scope>
    <source>
        <strain evidence="8">USDA</strain>
    </source>
</reference>
<dbReference type="VEuPathDB" id="VectorBase:PHUM375300"/>
<dbReference type="OrthoDB" id="17346at2759"/>
<keyword evidence="10" id="KW-1185">Reference proteome</keyword>
<protein>
    <recommendedName>
        <fullName evidence="3">Rab3 GTPase-activating protein catalytic subunit</fullName>
    </recommendedName>
</protein>
<reference evidence="8" key="2">
    <citation type="submission" date="2007-04" db="EMBL/GenBank/DDBJ databases">
        <title>The genome of the human body louse.</title>
        <authorList>
            <consortium name="The Human Body Louse Genome Consortium"/>
            <person name="Kirkness E."/>
            <person name="Walenz B."/>
            <person name="Hass B."/>
            <person name="Bruggner R."/>
            <person name="Strausberg R."/>
        </authorList>
    </citation>
    <scope>NUCLEOTIDE SEQUENCE</scope>
    <source>
        <strain evidence="8">USDA</strain>
    </source>
</reference>
<dbReference type="STRING" id="121224.E0VQA5"/>
<accession>E0VQA5</accession>
<dbReference type="EnsemblMetazoa" id="PHUM375300-RA">
    <property type="protein sequence ID" value="PHUM375300-PA"/>
    <property type="gene ID" value="PHUM375300"/>
</dbReference>
<proteinExistence type="inferred from homology"/>
<dbReference type="GO" id="GO:0005096">
    <property type="term" value="F:GTPase activator activity"/>
    <property type="evidence" value="ECO:0007669"/>
    <property type="project" value="UniProtKB-KW"/>
</dbReference>
<dbReference type="PANTHER" id="PTHR21422">
    <property type="entry name" value="RAB3 GTPASE-ACTIVATING PROTEIN CATALYTIC SUBUNIT"/>
    <property type="match status" value="1"/>
</dbReference>
<dbReference type="InterPro" id="IPR045700">
    <property type="entry name" value="Rab3GAP1"/>
</dbReference>
<evidence type="ECO:0000313" key="8">
    <source>
        <dbReference type="EMBL" id="EEB15561.1"/>
    </source>
</evidence>
<dbReference type="EMBL" id="DS235408">
    <property type="protein sequence ID" value="EEB15561.1"/>
    <property type="molecule type" value="Genomic_DNA"/>
</dbReference>
<dbReference type="eggNOG" id="KOG2390">
    <property type="taxonomic scope" value="Eukaryota"/>
</dbReference>
<dbReference type="InterPro" id="IPR026147">
    <property type="entry name" value="Rab3GAP1_conserved"/>
</dbReference>
<comment type="similarity">
    <text evidence="2">Belongs to the Rab3-GAP catalytic subunit family.</text>
</comment>
<evidence type="ECO:0000256" key="3">
    <source>
        <dbReference type="ARBA" id="ARBA00015817"/>
    </source>
</evidence>
<dbReference type="EMBL" id="AAZO01004380">
    <property type="status" value="NOT_ANNOTATED_CDS"/>
    <property type="molecule type" value="Genomic_DNA"/>
</dbReference>
<evidence type="ECO:0000256" key="4">
    <source>
        <dbReference type="ARBA" id="ARBA00022468"/>
    </source>
</evidence>
<evidence type="ECO:0000256" key="1">
    <source>
        <dbReference type="ARBA" id="ARBA00004496"/>
    </source>
</evidence>
<reference evidence="9" key="3">
    <citation type="submission" date="2020-05" db="UniProtKB">
        <authorList>
            <consortium name="EnsemblMetazoa"/>
        </authorList>
    </citation>
    <scope>IDENTIFICATION</scope>
    <source>
        <strain evidence="9">USDA</strain>
    </source>
</reference>
<comment type="subcellular location">
    <subcellularLocation>
        <location evidence="1">Cytoplasm</location>
    </subcellularLocation>
</comment>
<evidence type="ECO:0000256" key="2">
    <source>
        <dbReference type="ARBA" id="ARBA00008856"/>
    </source>
</evidence>
<evidence type="ECO:0000259" key="7">
    <source>
        <dbReference type="Pfam" id="PF13890"/>
    </source>
</evidence>
<dbReference type="InParanoid" id="E0VQA5"/>
<dbReference type="RefSeq" id="XP_002428299.1">
    <property type="nucleotide sequence ID" value="XM_002428254.1"/>
</dbReference>
<evidence type="ECO:0000256" key="5">
    <source>
        <dbReference type="ARBA" id="ARBA00022490"/>
    </source>
</evidence>